<organism evidence="7 8">
    <name type="scientific">Xanthomonas vesicatoria ATCC 35937</name>
    <dbReference type="NCBI Taxonomy" id="925775"/>
    <lineage>
        <taxon>Bacteria</taxon>
        <taxon>Pseudomonadati</taxon>
        <taxon>Pseudomonadota</taxon>
        <taxon>Gammaproteobacteria</taxon>
        <taxon>Lysobacterales</taxon>
        <taxon>Lysobacteraceae</taxon>
        <taxon>Xanthomonas</taxon>
    </lineage>
</organism>
<dbReference type="AlphaFoldDB" id="F0BDZ1"/>
<dbReference type="SUPFAM" id="SSF47384">
    <property type="entry name" value="Homodimeric domain of signal transducing histidine kinase"/>
    <property type="match status" value="1"/>
</dbReference>
<reference evidence="7 8" key="1">
    <citation type="journal article" date="2011" name="BMC Genomics">
        <title>Comparative genomics reveals diversity among xanthomonads infecting tomato and pepper.</title>
        <authorList>
            <person name="Potnis N."/>
            <person name="Krasileva K."/>
            <person name="Chow V."/>
            <person name="Almeida N.F."/>
            <person name="Patil P.B."/>
            <person name="Ryan R.P."/>
            <person name="Sharlach M."/>
            <person name="Behlau F."/>
            <person name="Dow J.M."/>
            <person name="Momol M.T."/>
            <person name="White F.F."/>
            <person name="Preston J.F."/>
            <person name="Vinatzer B.A."/>
            <person name="Koebnik R."/>
            <person name="Setubal J.C."/>
            <person name="Norman D.J."/>
            <person name="Staskawicz B.J."/>
            <person name="Jones J.B."/>
        </authorList>
    </citation>
    <scope>NUCLEOTIDE SEQUENCE [LARGE SCALE GENOMIC DNA]</scope>
    <source>
        <strain evidence="7 8">ATCC 35937</strain>
    </source>
</reference>
<keyword evidence="3" id="KW-0808">Transferase</keyword>
<evidence type="ECO:0000313" key="8">
    <source>
        <dbReference type="Proteomes" id="UP000003299"/>
    </source>
</evidence>
<dbReference type="PROSITE" id="PS50109">
    <property type="entry name" value="HIS_KIN"/>
    <property type="match status" value="1"/>
</dbReference>
<evidence type="ECO:0000259" key="6">
    <source>
        <dbReference type="PROSITE" id="PS50109"/>
    </source>
</evidence>
<evidence type="ECO:0000313" key="7">
    <source>
        <dbReference type="EMBL" id="EGD09390.1"/>
    </source>
</evidence>
<comment type="catalytic activity">
    <reaction evidence="1">
        <text>ATP + protein L-histidine = ADP + protein N-phospho-L-histidine.</text>
        <dbReference type="EC" id="2.7.13.3"/>
    </reaction>
</comment>
<dbReference type="EC" id="2.7.13.3" evidence="2"/>
<dbReference type="GO" id="GO:0000155">
    <property type="term" value="F:phosphorelay sensor kinase activity"/>
    <property type="evidence" value="ECO:0007669"/>
    <property type="project" value="InterPro"/>
</dbReference>
<dbReference type="InterPro" id="IPR003594">
    <property type="entry name" value="HATPase_dom"/>
</dbReference>
<dbReference type="EMBL" id="AEQV01000073">
    <property type="protein sequence ID" value="EGD09390.1"/>
    <property type="molecule type" value="Genomic_DNA"/>
</dbReference>
<dbReference type="SUPFAM" id="SSF55874">
    <property type="entry name" value="ATPase domain of HSP90 chaperone/DNA topoisomerase II/histidine kinase"/>
    <property type="match status" value="1"/>
</dbReference>
<dbReference type="SMART" id="SM00388">
    <property type="entry name" value="HisKA"/>
    <property type="match status" value="1"/>
</dbReference>
<dbReference type="Gene3D" id="3.30.565.10">
    <property type="entry name" value="Histidine kinase-like ATPase, C-terminal domain"/>
    <property type="match status" value="1"/>
</dbReference>
<dbReference type="Pfam" id="PF02518">
    <property type="entry name" value="HATPase_c"/>
    <property type="match status" value="1"/>
</dbReference>
<dbReference type="InterPro" id="IPR036097">
    <property type="entry name" value="HisK_dim/P_sf"/>
</dbReference>
<dbReference type="InterPro" id="IPR036890">
    <property type="entry name" value="HATPase_C_sf"/>
</dbReference>
<dbReference type="eggNOG" id="COG2203">
    <property type="taxonomic scope" value="Bacteria"/>
</dbReference>
<evidence type="ECO:0000256" key="5">
    <source>
        <dbReference type="ARBA" id="ARBA00023012"/>
    </source>
</evidence>
<dbReference type="Gene3D" id="1.10.287.130">
    <property type="match status" value="1"/>
</dbReference>
<evidence type="ECO:0000256" key="4">
    <source>
        <dbReference type="ARBA" id="ARBA00022777"/>
    </source>
</evidence>
<dbReference type="InterPro" id="IPR005467">
    <property type="entry name" value="His_kinase_dom"/>
</dbReference>
<dbReference type="CDD" id="cd00082">
    <property type="entry name" value="HisKA"/>
    <property type="match status" value="1"/>
</dbReference>
<gene>
    <name evidence="7" type="ORF">XVE_2362</name>
</gene>
<dbReference type="PANTHER" id="PTHR43711">
    <property type="entry name" value="TWO-COMPONENT HISTIDINE KINASE"/>
    <property type="match status" value="1"/>
</dbReference>
<dbReference type="PANTHER" id="PTHR43711:SF1">
    <property type="entry name" value="HISTIDINE KINASE 1"/>
    <property type="match status" value="1"/>
</dbReference>
<feature type="domain" description="Histidine kinase" evidence="6">
    <location>
        <begin position="165"/>
        <end position="376"/>
    </location>
</feature>
<dbReference type="SMART" id="SM00065">
    <property type="entry name" value="GAF"/>
    <property type="match status" value="1"/>
</dbReference>
<name>F0BDZ1_9XANT</name>
<dbReference type="Gene3D" id="3.30.450.40">
    <property type="match status" value="1"/>
</dbReference>
<evidence type="ECO:0000256" key="2">
    <source>
        <dbReference type="ARBA" id="ARBA00012438"/>
    </source>
</evidence>
<dbReference type="InterPro" id="IPR050736">
    <property type="entry name" value="Sensor_HK_Regulatory"/>
</dbReference>
<dbReference type="InterPro" id="IPR003661">
    <property type="entry name" value="HisK_dim/P_dom"/>
</dbReference>
<dbReference type="Proteomes" id="UP000003299">
    <property type="component" value="Unassembled WGS sequence"/>
</dbReference>
<dbReference type="InterPro" id="IPR003018">
    <property type="entry name" value="GAF"/>
</dbReference>
<protein>
    <recommendedName>
        <fullName evidence="2">histidine kinase</fullName>
        <ecNumber evidence="2">2.7.13.3</ecNumber>
    </recommendedName>
</protein>
<sequence length="390" mass="42837">MNILTRLTGMGFAAIARVTEARWITCQVRDELSFGLGPGDELPLATTFCDSVRVKGNAVWFGHASDDPAYRDHPSPRLYGFESYVSVPIRFDDGSVFGTLCALDPLPRVMDQQLVEKVELLAQLLAAQIQAEQRAEESAQESRRARSELGRAGASARLREEFIGILGHDLRNPLQSMHAVVDVLAIDPLNQRQGGAIRSLQRSLQRMEELIDFACDFARGIERDWLQLDYGNGSDLLDALSQVVDETRAAYPNQVLSTHVAIDEPVHGDAVRLAQMFGSMMINAVVQGQQSSLIKAVAVTERGRLRIEVCNLDGIDPRRLDVLHASTHVHTAGRPLPEVDLGLHMAAQIAQAHQGELHITSGKNGTCFRVELACARPRARMHLVNNASSA</sequence>
<keyword evidence="5" id="KW-0902">Two-component regulatory system</keyword>
<dbReference type="eggNOG" id="COG0642">
    <property type="taxonomic scope" value="Bacteria"/>
</dbReference>
<dbReference type="Pfam" id="PF01590">
    <property type="entry name" value="GAF"/>
    <property type="match status" value="1"/>
</dbReference>
<comment type="caution">
    <text evidence="7">The sequence shown here is derived from an EMBL/GenBank/DDBJ whole genome shotgun (WGS) entry which is preliminary data.</text>
</comment>
<dbReference type="Pfam" id="PF00512">
    <property type="entry name" value="HisKA"/>
    <property type="match status" value="1"/>
</dbReference>
<evidence type="ECO:0000256" key="1">
    <source>
        <dbReference type="ARBA" id="ARBA00000085"/>
    </source>
</evidence>
<proteinExistence type="predicted"/>
<dbReference type="SUPFAM" id="SSF55781">
    <property type="entry name" value="GAF domain-like"/>
    <property type="match status" value="1"/>
</dbReference>
<dbReference type="InterPro" id="IPR029016">
    <property type="entry name" value="GAF-like_dom_sf"/>
</dbReference>
<evidence type="ECO:0000256" key="3">
    <source>
        <dbReference type="ARBA" id="ARBA00022679"/>
    </source>
</evidence>
<keyword evidence="4 7" id="KW-0418">Kinase</keyword>
<accession>F0BDZ1</accession>